<dbReference type="KEGG" id="hbq:QI031_12975"/>
<dbReference type="RefSeq" id="WP_281485545.1">
    <property type="nucleotide sequence ID" value="NZ_CP124543.1"/>
</dbReference>
<dbReference type="Proteomes" id="UP001223520">
    <property type="component" value="Chromosome"/>
</dbReference>
<feature type="compositionally biased region" description="Pro residues" evidence="1">
    <location>
        <begin position="42"/>
        <end position="51"/>
    </location>
</feature>
<sequence length="121" mass="13704">MTQFWVFSRLSSAFEKIGTEIFATDIGNGWPLLPNRKKKPFPNKPSTPLSPIPDDNDLSIPPTSIPKDSEEKPSTSLPPIPDQTEERSVRSGNSFISFQVIYQVFTAVKSQFSCWEKEIWV</sequence>
<accession>A0AAJ6PBV5</accession>
<proteinExistence type="predicted"/>
<evidence type="ECO:0000313" key="3">
    <source>
        <dbReference type="Proteomes" id="UP001223520"/>
    </source>
</evidence>
<feature type="region of interest" description="Disordered" evidence="1">
    <location>
        <begin position="25"/>
        <end position="88"/>
    </location>
</feature>
<evidence type="ECO:0000256" key="1">
    <source>
        <dbReference type="SAM" id="MobiDB-lite"/>
    </source>
</evidence>
<organism evidence="2 3">
    <name type="scientific">Halotia branconii CENA392</name>
    <dbReference type="NCBI Taxonomy" id="1539056"/>
    <lineage>
        <taxon>Bacteria</taxon>
        <taxon>Bacillati</taxon>
        <taxon>Cyanobacteriota</taxon>
        <taxon>Cyanophyceae</taxon>
        <taxon>Nostocales</taxon>
        <taxon>Nodulariaceae</taxon>
        <taxon>Halotia</taxon>
    </lineage>
</organism>
<reference evidence="2 3" key="1">
    <citation type="journal article" date="2023" name="Limnol Oceanogr Lett">
        <title>Environmental adaptations by the intertidal Antarctic cyanobacterium Halotia branconii CENA392 as revealed using long-read genome sequencing.</title>
        <authorList>
            <person name="Dextro R.B."/>
            <person name="Delbaje E."/>
            <person name="Freitas P.N.N."/>
            <person name="Geraldes V."/>
            <person name="Pinto E."/>
            <person name="Long P.F."/>
            <person name="Fiore M.F."/>
        </authorList>
    </citation>
    <scope>NUCLEOTIDE SEQUENCE [LARGE SCALE GENOMIC DNA]</scope>
    <source>
        <strain evidence="2 3">CENA392</strain>
    </source>
</reference>
<gene>
    <name evidence="2" type="ORF">QI031_12975</name>
</gene>
<keyword evidence="3" id="KW-1185">Reference proteome</keyword>
<dbReference type="AlphaFoldDB" id="A0AAJ6PBV5"/>
<dbReference type="EMBL" id="CP124543">
    <property type="protein sequence ID" value="WGV28319.1"/>
    <property type="molecule type" value="Genomic_DNA"/>
</dbReference>
<evidence type="ECO:0000313" key="2">
    <source>
        <dbReference type="EMBL" id="WGV28319.1"/>
    </source>
</evidence>
<name>A0AAJ6PBV5_9CYAN</name>
<protein>
    <submittedName>
        <fullName evidence="2">Uncharacterized protein</fullName>
    </submittedName>
</protein>